<evidence type="ECO:0000256" key="7">
    <source>
        <dbReference type="RuleBase" id="RU003618"/>
    </source>
</evidence>
<dbReference type="CTD" id="5617"/>
<evidence type="ECO:0000313" key="9">
    <source>
        <dbReference type="Ensembl" id="ENSCLMP00005008239.1"/>
    </source>
</evidence>
<protein>
    <submittedName>
        <fullName evidence="9">Prolactin</fullName>
    </submittedName>
</protein>
<comment type="subcellular location">
    <subcellularLocation>
        <location evidence="1 7">Secreted</location>
    </subcellularLocation>
</comment>
<dbReference type="Gene3D" id="1.20.1250.10">
    <property type="match status" value="1"/>
</dbReference>
<dbReference type="InterPro" id="IPR018116">
    <property type="entry name" value="Somatotropin_CS"/>
</dbReference>
<gene>
    <name evidence="9" type="primary">prl</name>
</gene>
<organism evidence="9 10">
    <name type="scientific">Cyclopterus lumpus</name>
    <name type="common">Lumpsucker</name>
    <dbReference type="NCBI Taxonomy" id="8103"/>
    <lineage>
        <taxon>Eukaryota</taxon>
        <taxon>Metazoa</taxon>
        <taxon>Chordata</taxon>
        <taxon>Craniata</taxon>
        <taxon>Vertebrata</taxon>
        <taxon>Euteleostomi</taxon>
        <taxon>Actinopterygii</taxon>
        <taxon>Neopterygii</taxon>
        <taxon>Teleostei</taxon>
        <taxon>Neoteleostei</taxon>
        <taxon>Acanthomorphata</taxon>
        <taxon>Eupercaria</taxon>
        <taxon>Perciformes</taxon>
        <taxon>Cottioidei</taxon>
        <taxon>Cottales</taxon>
        <taxon>Cyclopteridae</taxon>
        <taxon>Cyclopterus</taxon>
    </lineage>
</organism>
<evidence type="ECO:0000313" key="10">
    <source>
        <dbReference type="Proteomes" id="UP000694565"/>
    </source>
</evidence>
<dbReference type="GO" id="GO:0008284">
    <property type="term" value="P:positive regulation of cell population proliferation"/>
    <property type="evidence" value="ECO:0007669"/>
    <property type="project" value="TreeGrafter"/>
</dbReference>
<name>A0A8C2WRG6_CYCLU</name>
<dbReference type="GO" id="GO:0005615">
    <property type="term" value="C:extracellular space"/>
    <property type="evidence" value="ECO:0007669"/>
    <property type="project" value="TreeGrafter"/>
</dbReference>
<dbReference type="GeneTree" id="ENSGT00950000182818"/>
<evidence type="ECO:0000256" key="8">
    <source>
        <dbReference type="SAM" id="Phobius"/>
    </source>
</evidence>
<feature type="transmembrane region" description="Helical" evidence="8">
    <location>
        <begin position="12"/>
        <end position="32"/>
    </location>
</feature>
<evidence type="ECO:0000256" key="3">
    <source>
        <dbReference type="ARBA" id="ARBA00022525"/>
    </source>
</evidence>
<dbReference type="KEGG" id="clum:117735008"/>
<dbReference type="AlphaFoldDB" id="A0A8C2WRG6"/>
<keyword evidence="3" id="KW-0964">Secreted</keyword>
<evidence type="ECO:0000256" key="4">
    <source>
        <dbReference type="ARBA" id="ARBA00022702"/>
    </source>
</evidence>
<dbReference type="GO" id="GO:0005179">
    <property type="term" value="F:hormone activity"/>
    <property type="evidence" value="ECO:0007669"/>
    <property type="project" value="UniProtKB-KW"/>
</dbReference>
<dbReference type="InterPro" id="IPR009079">
    <property type="entry name" value="4_helix_cytokine-like_core"/>
</dbReference>
<dbReference type="Pfam" id="PF00103">
    <property type="entry name" value="Hormone_1"/>
    <property type="match status" value="1"/>
</dbReference>
<dbReference type="OrthoDB" id="9946219at2759"/>
<comment type="similarity">
    <text evidence="2 7">Belongs to the somatotropin/prolactin family.</text>
</comment>
<proteinExistence type="inferred from homology"/>
<reference evidence="9" key="1">
    <citation type="submission" date="2025-08" db="UniProtKB">
        <authorList>
            <consortium name="Ensembl"/>
        </authorList>
    </citation>
    <scope>IDENTIFICATION</scope>
</reference>
<keyword evidence="6" id="KW-1015">Disulfide bond</keyword>
<evidence type="ECO:0000256" key="5">
    <source>
        <dbReference type="ARBA" id="ARBA00022729"/>
    </source>
</evidence>
<dbReference type="GeneID" id="117735008"/>
<dbReference type="PANTHER" id="PTHR11417:SF5">
    <property type="entry name" value="PROLACTIN"/>
    <property type="match status" value="1"/>
</dbReference>
<evidence type="ECO:0000256" key="1">
    <source>
        <dbReference type="ARBA" id="ARBA00004613"/>
    </source>
</evidence>
<dbReference type="RefSeq" id="XP_034395284.1">
    <property type="nucleotide sequence ID" value="XM_034539393.1"/>
</dbReference>
<accession>A0A8C2WRG6</accession>
<dbReference type="PANTHER" id="PTHR11417">
    <property type="entry name" value="SOMATOTROPIN,PROLACTIN"/>
    <property type="match status" value="1"/>
</dbReference>
<dbReference type="GO" id="GO:0046427">
    <property type="term" value="P:positive regulation of receptor signaling pathway via JAK-STAT"/>
    <property type="evidence" value="ECO:0007669"/>
    <property type="project" value="TreeGrafter"/>
</dbReference>
<keyword evidence="10" id="KW-1185">Reference proteome</keyword>
<keyword evidence="8" id="KW-1133">Transmembrane helix</keyword>
<dbReference type="SUPFAM" id="SSF47266">
    <property type="entry name" value="4-helical cytokines"/>
    <property type="match status" value="1"/>
</dbReference>
<dbReference type="PROSITE" id="PS00338">
    <property type="entry name" value="SOMATOTROPIN_2"/>
    <property type="match status" value="1"/>
</dbReference>
<evidence type="ECO:0000256" key="6">
    <source>
        <dbReference type="ARBA" id="ARBA00023157"/>
    </source>
</evidence>
<reference evidence="9" key="2">
    <citation type="submission" date="2025-09" db="UniProtKB">
        <authorList>
            <consortium name="Ensembl"/>
        </authorList>
    </citation>
    <scope>IDENTIFICATION</scope>
</reference>
<keyword evidence="8" id="KW-0812">Transmembrane</keyword>
<keyword evidence="5" id="KW-0732">Signal</keyword>
<dbReference type="PROSITE" id="PS00266">
    <property type="entry name" value="SOMATOTROPIN_1"/>
    <property type="match status" value="1"/>
</dbReference>
<keyword evidence="8" id="KW-0472">Membrane</keyword>
<dbReference type="GO" id="GO:0031667">
    <property type="term" value="P:response to nutrient levels"/>
    <property type="evidence" value="ECO:0007669"/>
    <property type="project" value="TreeGrafter"/>
</dbReference>
<evidence type="ECO:0000256" key="2">
    <source>
        <dbReference type="ARBA" id="ARBA00008474"/>
    </source>
</evidence>
<dbReference type="InterPro" id="IPR001400">
    <property type="entry name" value="Somatotropin/Prolactin"/>
</dbReference>
<dbReference type="PRINTS" id="PR00836">
    <property type="entry name" value="SOMATOTROPIN"/>
</dbReference>
<keyword evidence="4 7" id="KW-0372">Hormone</keyword>
<sequence length="213" mass="23265">MAHCGGTNGSKLFTMVLYMAAACGAIPISDLLDRASQRSDKLHSLSTTLTQDLDSHFPPIGRVIMPRPSMCHTSSLQTPNDKEQALQVSESDLLSLVRSLLQAWEDPLVVLSTSANTLPHPAQSIISNKIQELQEHSKSLGDGLVVLSGKMAPGAQTISSLPYFGGNDIGQDRISKLINFNFLLSCFRRDSHKIDSFLKILRCRAAKMLPEMC</sequence>
<dbReference type="Proteomes" id="UP000694565">
    <property type="component" value="Unplaced"/>
</dbReference>
<dbReference type="Ensembl" id="ENSCLMT00005009034.1">
    <property type="protein sequence ID" value="ENSCLMP00005008239.1"/>
    <property type="gene ID" value="ENSCLMG00005004773.1"/>
</dbReference>